<accession>A0A162RUY6</accession>
<comment type="caution">
    <text evidence="1">The sequence shown here is derived from an EMBL/GenBank/DDBJ whole genome shotgun (WGS) entry which is preliminary data.</text>
</comment>
<proteinExistence type="predicted"/>
<dbReference type="Proteomes" id="UP000076858">
    <property type="component" value="Unassembled WGS sequence"/>
</dbReference>
<reference evidence="1 2" key="1">
    <citation type="submission" date="2016-03" db="EMBL/GenBank/DDBJ databases">
        <title>EvidentialGene: Evidence-directed Construction of Genes on Genomes.</title>
        <authorList>
            <person name="Gilbert D.G."/>
            <person name="Choi J.-H."/>
            <person name="Mockaitis K."/>
            <person name="Colbourne J."/>
            <person name="Pfrender M."/>
        </authorList>
    </citation>
    <scope>NUCLEOTIDE SEQUENCE [LARGE SCALE GENOMIC DNA]</scope>
    <source>
        <strain evidence="1 2">Xinb3</strain>
        <tissue evidence="1">Complete organism</tissue>
    </source>
</reference>
<dbReference type="AlphaFoldDB" id="A0A162RUY6"/>
<keyword evidence="2" id="KW-1185">Reference proteome</keyword>
<evidence type="ECO:0000313" key="2">
    <source>
        <dbReference type="Proteomes" id="UP000076858"/>
    </source>
</evidence>
<name>A0A162RUY6_9CRUS</name>
<organism evidence="1 2">
    <name type="scientific">Daphnia magna</name>
    <dbReference type="NCBI Taxonomy" id="35525"/>
    <lineage>
        <taxon>Eukaryota</taxon>
        <taxon>Metazoa</taxon>
        <taxon>Ecdysozoa</taxon>
        <taxon>Arthropoda</taxon>
        <taxon>Crustacea</taxon>
        <taxon>Branchiopoda</taxon>
        <taxon>Diplostraca</taxon>
        <taxon>Cladocera</taxon>
        <taxon>Anomopoda</taxon>
        <taxon>Daphniidae</taxon>
        <taxon>Daphnia</taxon>
    </lineage>
</organism>
<evidence type="ECO:0000313" key="1">
    <source>
        <dbReference type="EMBL" id="KZS20802.1"/>
    </source>
</evidence>
<gene>
    <name evidence="1" type="ORF">APZ42_012502</name>
</gene>
<dbReference type="EMBL" id="LRGB01000115">
    <property type="protein sequence ID" value="KZS20802.1"/>
    <property type="molecule type" value="Genomic_DNA"/>
</dbReference>
<protein>
    <submittedName>
        <fullName evidence="1">Uncharacterized protein</fullName>
    </submittedName>
</protein>
<sequence length="65" mass="7640">MLRRNRFRNAIRDPWKWGERFANNTCHNFVLLQKLAIAITVISSLKVNMKEKTNAHKVNNICCLV</sequence>